<evidence type="ECO:0000313" key="1">
    <source>
        <dbReference type="EMBL" id="KAK3258342.1"/>
    </source>
</evidence>
<dbReference type="Proteomes" id="UP001190700">
    <property type="component" value="Unassembled WGS sequence"/>
</dbReference>
<reference evidence="1 2" key="1">
    <citation type="journal article" date="2015" name="Genome Biol. Evol.">
        <title>Comparative Genomics of a Bacterivorous Green Alga Reveals Evolutionary Causalities and Consequences of Phago-Mixotrophic Mode of Nutrition.</title>
        <authorList>
            <person name="Burns J.A."/>
            <person name="Paasch A."/>
            <person name="Narechania A."/>
            <person name="Kim E."/>
        </authorList>
    </citation>
    <scope>NUCLEOTIDE SEQUENCE [LARGE SCALE GENOMIC DNA]</scope>
    <source>
        <strain evidence="1 2">PLY_AMNH</strain>
    </source>
</reference>
<keyword evidence="2" id="KW-1185">Reference proteome</keyword>
<dbReference type="AlphaFoldDB" id="A0AAE0FEQ6"/>
<accession>A0AAE0FEQ6</accession>
<name>A0AAE0FEQ6_9CHLO</name>
<proteinExistence type="predicted"/>
<comment type="caution">
    <text evidence="1">The sequence shown here is derived from an EMBL/GenBank/DDBJ whole genome shotgun (WGS) entry which is preliminary data.</text>
</comment>
<gene>
    <name evidence="1" type="ORF">CYMTET_32607</name>
</gene>
<organism evidence="1 2">
    <name type="scientific">Cymbomonas tetramitiformis</name>
    <dbReference type="NCBI Taxonomy" id="36881"/>
    <lineage>
        <taxon>Eukaryota</taxon>
        <taxon>Viridiplantae</taxon>
        <taxon>Chlorophyta</taxon>
        <taxon>Pyramimonadophyceae</taxon>
        <taxon>Pyramimonadales</taxon>
        <taxon>Pyramimonadaceae</taxon>
        <taxon>Cymbomonas</taxon>
    </lineage>
</organism>
<dbReference type="Gene3D" id="2.60.120.200">
    <property type="match status" value="1"/>
</dbReference>
<sequence>MWMYHKSDQDSSSTLYFMDARNGDLGGSFSSSIIGDLWISIWVDGLMLHLPVWDHLPVDSWGHVHLVASRAFSDDINLFSRAADGGDSSGHLKARLAEVYVWGRQLDETEIAIIAKGFAGYPSKCCGLLALYRLEEGQGSFASDLLGIQDRAYLAGEPAWVLDRAAYSGYRAPSLVPTCLKSLYPSPLPL</sequence>
<dbReference type="EMBL" id="LGRX02019600">
    <property type="protein sequence ID" value="KAK3258342.1"/>
    <property type="molecule type" value="Genomic_DNA"/>
</dbReference>
<protein>
    <submittedName>
        <fullName evidence="1">Uncharacterized protein</fullName>
    </submittedName>
</protein>
<evidence type="ECO:0000313" key="2">
    <source>
        <dbReference type="Proteomes" id="UP001190700"/>
    </source>
</evidence>